<evidence type="ECO:0000256" key="2">
    <source>
        <dbReference type="ARBA" id="ARBA00023002"/>
    </source>
</evidence>
<dbReference type="PIRSF" id="PIRSF018250">
    <property type="entry name" value="Saccharopine_DH_Lys"/>
    <property type="match status" value="1"/>
</dbReference>
<protein>
    <submittedName>
        <fullName evidence="5">Saccharopine dehydrogenase</fullName>
    </submittedName>
</protein>
<dbReference type="RefSeq" id="WP_201662458.1">
    <property type="nucleotide sequence ID" value="NZ_CAJHCS010000065.1"/>
</dbReference>
<comment type="similarity">
    <text evidence="1">Belongs to the AlaDH/PNT family.</text>
</comment>
<dbReference type="SUPFAM" id="SSF51735">
    <property type="entry name" value="NAD(P)-binding Rossmann-fold domains"/>
    <property type="match status" value="1"/>
</dbReference>
<dbReference type="InterPro" id="IPR051168">
    <property type="entry name" value="AASS"/>
</dbReference>
<dbReference type="InterPro" id="IPR007886">
    <property type="entry name" value="AlaDH/PNT_N"/>
</dbReference>
<keyword evidence="6" id="KW-1185">Reference proteome</keyword>
<accession>A0ABU9QSJ8</accession>
<proteinExistence type="inferred from homology"/>
<feature type="domain" description="Alanine dehydrogenase/pyridine nucleotide transhydrogenase N-terminal" evidence="4">
    <location>
        <begin position="5"/>
        <end position="141"/>
    </location>
</feature>
<name>A0ABU9QSJ8_9BURK</name>
<dbReference type="Pfam" id="PF05222">
    <property type="entry name" value="AlaDh_PNT_N"/>
    <property type="match status" value="1"/>
</dbReference>
<evidence type="ECO:0000259" key="4">
    <source>
        <dbReference type="SMART" id="SM01003"/>
    </source>
</evidence>
<dbReference type="EMBL" id="JAZHGC010000087">
    <property type="protein sequence ID" value="MEM5292374.1"/>
    <property type="molecule type" value="Genomic_DNA"/>
</dbReference>
<evidence type="ECO:0000313" key="5">
    <source>
        <dbReference type="EMBL" id="MEM5292374.1"/>
    </source>
</evidence>
<dbReference type="PANTHER" id="PTHR11133:SF23">
    <property type="entry name" value="SACCHAROPINE DEHYDROGENASE [NAD(+), L-LYSINE-FORMING]"/>
    <property type="match status" value="1"/>
</dbReference>
<evidence type="ECO:0000256" key="3">
    <source>
        <dbReference type="ARBA" id="ARBA00023027"/>
    </source>
</evidence>
<dbReference type="SMART" id="SM01003">
    <property type="entry name" value="AlaDh_PNT_N"/>
    <property type="match status" value="1"/>
</dbReference>
<dbReference type="InterPro" id="IPR027281">
    <property type="entry name" value="Lys1"/>
</dbReference>
<dbReference type="Proteomes" id="UP001494588">
    <property type="component" value="Unassembled WGS sequence"/>
</dbReference>
<evidence type="ECO:0000256" key="1">
    <source>
        <dbReference type="ARBA" id="ARBA00005689"/>
    </source>
</evidence>
<dbReference type="SUPFAM" id="SSF52283">
    <property type="entry name" value="Formate/glycerate dehydrogenase catalytic domain-like"/>
    <property type="match status" value="1"/>
</dbReference>
<keyword evidence="2" id="KW-0560">Oxidoreductase</keyword>
<keyword evidence="3" id="KW-0520">NAD</keyword>
<gene>
    <name evidence="5" type="ORF">V4C55_42650</name>
</gene>
<comment type="caution">
    <text evidence="5">The sequence shown here is derived from an EMBL/GenBank/DDBJ whole genome shotgun (WGS) entry which is preliminary data.</text>
</comment>
<dbReference type="InterPro" id="IPR036291">
    <property type="entry name" value="NAD(P)-bd_dom_sf"/>
</dbReference>
<dbReference type="CDD" id="cd12188">
    <property type="entry name" value="SDH"/>
    <property type="match status" value="1"/>
</dbReference>
<dbReference type="PANTHER" id="PTHR11133">
    <property type="entry name" value="SACCHAROPINE DEHYDROGENASE"/>
    <property type="match status" value="1"/>
</dbReference>
<dbReference type="Gene3D" id="3.40.50.720">
    <property type="entry name" value="NAD(P)-binding Rossmann-like Domain"/>
    <property type="match status" value="2"/>
</dbReference>
<sequence>MNHIWLRSETKAFERRTPLMPVHAAMLLKKGVRVTVERSPMRCIQDEQYKAVGCEITGPHSWQHAPPDTYILGLKELTEDVEELRHTHVYFAHAFKQQMGATAVLDRFRRGGGVLLDLEYLRNFRGRELVSPGLSFWAGVCGAAVTLEIMQGKTSGDERVSLKKQFYNRFADLVEILEMKIEKIRNVRILIAGARGMTGSGVRHLLNVLGLHSECWGRAETSSNLRSQILDFDVLFNCIRSDDATPVLINSKMLEIPHRLSIIGDISCDAASPFNPLPIYQESTDFSKPVHRCGSGLNAIDVVAIDNVASLLPVEASSAISSELFPFLCELFISSGCLADSAWGVAYQNFVDNLARPKNAN</sequence>
<organism evidence="5 6">
    <name type="scientific">Paraburkholderia sabiae</name>
    <dbReference type="NCBI Taxonomy" id="273251"/>
    <lineage>
        <taxon>Bacteria</taxon>
        <taxon>Pseudomonadati</taxon>
        <taxon>Pseudomonadota</taxon>
        <taxon>Betaproteobacteria</taxon>
        <taxon>Burkholderiales</taxon>
        <taxon>Burkholderiaceae</taxon>
        <taxon>Paraburkholderia</taxon>
    </lineage>
</organism>
<reference evidence="5 6" key="1">
    <citation type="submission" date="2024-01" db="EMBL/GenBank/DDBJ databases">
        <title>The diversity of rhizobia nodulating Mimosa spp. in eleven states of Brazil covering several biomes is determined by host plant, location, and edaphic factors.</title>
        <authorList>
            <person name="Rouws L."/>
            <person name="Barauna A."/>
            <person name="Beukes C."/>
            <person name="De Faria S.M."/>
            <person name="Gross E."/>
            <person name="Dos Reis Junior F.B."/>
            <person name="Simon M."/>
            <person name="Maluk M."/>
            <person name="Odee D.W."/>
            <person name="Kenicer G."/>
            <person name="Young J.P.W."/>
            <person name="Reis V.M."/>
            <person name="Zilli J."/>
            <person name="James E.K."/>
        </authorList>
    </citation>
    <scope>NUCLEOTIDE SEQUENCE [LARGE SCALE GENOMIC DNA]</scope>
    <source>
        <strain evidence="5 6">JPY77</strain>
    </source>
</reference>
<evidence type="ECO:0000313" key="6">
    <source>
        <dbReference type="Proteomes" id="UP001494588"/>
    </source>
</evidence>